<evidence type="ECO:0000256" key="2">
    <source>
        <dbReference type="ARBA" id="ARBA00022475"/>
    </source>
</evidence>
<dbReference type="EMBL" id="BAABEO010000011">
    <property type="protein sequence ID" value="GAA3679724.1"/>
    <property type="molecule type" value="Genomic_DNA"/>
</dbReference>
<evidence type="ECO:0000256" key="5">
    <source>
        <dbReference type="ARBA" id="ARBA00023136"/>
    </source>
</evidence>
<keyword evidence="3 6" id="KW-0812">Transmembrane</keyword>
<dbReference type="InterPro" id="IPR011701">
    <property type="entry name" value="MFS"/>
</dbReference>
<keyword evidence="2" id="KW-1003">Cell membrane</keyword>
<dbReference type="InterPro" id="IPR036259">
    <property type="entry name" value="MFS_trans_sf"/>
</dbReference>
<feature type="transmembrane region" description="Helical" evidence="6">
    <location>
        <begin position="312"/>
        <end position="330"/>
    </location>
</feature>
<gene>
    <name evidence="8" type="ORF">GCM10023081_17390</name>
</gene>
<dbReference type="InterPro" id="IPR020846">
    <property type="entry name" value="MFS_dom"/>
</dbReference>
<feature type="transmembrane region" description="Helical" evidence="6">
    <location>
        <begin position="336"/>
        <end position="354"/>
    </location>
</feature>
<feature type="transmembrane region" description="Helical" evidence="6">
    <location>
        <begin position="107"/>
        <end position="128"/>
    </location>
</feature>
<proteinExistence type="predicted"/>
<evidence type="ECO:0000313" key="8">
    <source>
        <dbReference type="EMBL" id="GAA3679724.1"/>
    </source>
</evidence>
<evidence type="ECO:0000256" key="4">
    <source>
        <dbReference type="ARBA" id="ARBA00022989"/>
    </source>
</evidence>
<dbReference type="Proteomes" id="UP001500752">
    <property type="component" value="Unassembled WGS sequence"/>
</dbReference>
<feature type="transmembrane region" description="Helical" evidence="6">
    <location>
        <begin position="48"/>
        <end position="69"/>
    </location>
</feature>
<dbReference type="SUPFAM" id="SSF103473">
    <property type="entry name" value="MFS general substrate transporter"/>
    <property type="match status" value="1"/>
</dbReference>
<dbReference type="PANTHER" id="PTHR43124:SF3">
    <property type="entry name" value="CHLORAMPHENICOL EFFLUX PUMP RV0191"/>
    <property type="match status" value="1"/>
</dbReference>
<feature type="transmembrane region" description="Helical" evidence="6">
    <location>
        <begin position="212"/>
        <end position="232"/>
    </location>
</feature>
<dbReference type="InterPro" id="IPR050189">
    <property type="entry name" value="MFS_Efflux_Transporters"/>
</dbReference>
<evidence type="ECO:0000259" key="7">
    <source>
        <dbReference type="PROSITE" id="PS50850"/>
    </source>
</evidence>
<protein>
    <submittedName>
        <fullName evidence="8">MFS transporter</fullName>
    </submittedName>
</protein>
<feature type="transmembrane region" description="Helical" evidence="6">
    <location>
        <begin position="20"/>
        <end position="41"/>
    </location>
</feature>
<accession>A0ABP7C6B2</accession>
<feature type="domain" description="Major facilitator superfamily (MFS) profile" evidence="7">
    <location>
        <begin position="1"/>
        <end position="357"/>
    </location>
</feature>
<feature type="transmembrane region" description="Helical" evidence="6">
    <location>
        <begin position="81"/>
        <end position="100"/>
    </location>
</feature>
<evidence type="ECO:0000256" key="1">
    <source>
        <dbReference type="ARBA" id="ARBA00004651"/>
    </source>
</evidence>
<organism evidence="8 9">
    <name type="scientific">Arthrobacter ginkgonis</name>
    <dbReference type="NCBI Taxonomy" id="1630594"/>
    <lineage>
        <taxon>Bacteria</taxon>
        <taxon>Bacillati</taxon>
        <taxon>Actinomycetota</taxon>
        <taxon>Actinomycetes</taxon>
        <taxon>Micrococcales</taxon>
        <taxon>Micrococcaceae</taxon>
        <taxon>Arthrobacter</taxon>
    </lineage>
</organism>
<dbReference type="CDD" id="cd17324">
    <property type="entry name" value="MFS_NepI_like"/>
    <property type="match status" value="1"/>
</dbReference>
<dbReference type="PROSITE" id="PS50850">
    <property type="entry name" value="MFS"/>
    <property type="match status" value="1"/>
</dbReference>
<name>A0ABP7C6B2_9MICC</name>
<keyword evidence="4 6" id="KW-1133">Transmembrane helix</keyword>
<keyword evidence="5 6" id="KW-0472">Membrane</keyword>
<feature type="transmembrane region" description="Helical" evidence="6">
    <location>
        <begin position="179"/>
        <end position="200"/>
    </location>
</feature>
<evidence type="ECO:0000256" key="3">
    <source>
        <dbReference type="ARBA" id="ARBA00022692"/>
    </source>
</evidence>
<sequence>MGLLQEGAADLGVSNPDMGYLISAYALGVVVGAPLLTVLGARVPHKTMVLWLTVLFTIANFSSVLAPTYEWMLVTRFVSGLPHGAYFGLAAILAGTLVPAGMRGRAIAWVIMGLNVANVLGVPAVTWLGQLFGWRWMFVAVALTGVLTWVGIKVFVPFNPAHAEASIRRELSALRRGQVWLAMATGIVGFGGFFAVYSYISPILTDVTGLPIGAVPLVLAVYGLGMVIGGMFGGRLADVSVVGTIVGALAGIVVLQVVFGFLSPLAVPAVALVFLLGGAGSILVPSLQALLMDSAPKAQSLAASLNHSALNIANALGAALGAAVITAGLGYQAPPFLGAGLAALGLGLALLTGWRSRRLSA</sequence>
<dbReference type="PANTHER" id="PTHR43124">
    <property type="entry name" value="PURINE EFFLUX PUMP PBUE"/>
    <property type="match status" value="1"/>
</dbReference>
<dbReference type="Pfam" id="PF07690">
    <property type="entry name" value="MFS_1"/>
    <property type="match status" value="1"/>
</dbReference>
<keyword evidence="9" id="KW-1185">Reference proteome</keyword>
<feature type="transmembrane region" description="Helical" evidence="6">
    <location>
        <begin position="239"/>
        <end position="259"/>
    </location>
</feature>
<evidence type="ECO:0000313" key="9">
    <source>
        <dbReference type="Proteomes" id="UP001500752"/>
    </source>
</evidence>
<reference evidence="9" key="1">
    <citation type="journal article" date="2019" name="Int. J. Syst. Evol. Microbiol.">
        <title>The Global Catalogue of Microorganisms (GCM) 10K type strain sequencing project: providing services to taxonomists for standard genome sequencing and annotation.</title>
        <authorList>
            <consortium name="The Broad Institute Genomics Platform"/>
            <consortium name="The Broad Institute Genome Sequencing Center for Infectious Disease"/>
            <person name="Wu L."/>
            <person name="Ma J."/>
        </authorList>
    </citation>
    <scope>NUCLEOTIDE SEQUENCE [LARGE SCALE GENOMIC DNA]</scope>
    <source>
        <strain evidence="9">JCM 30742</strain>
    </source>
</reference>
<evidence type="ECO:0000256" key="6">
    <source>
        <dbReference type="SAM" id="Phobius"/>
    </source>
</evidence>
<feature type="transmembrane region" description="Helical" evidence="6">
    <location>
        <begin position="134"/>
        <end position="158"/>
    </location>
</feature>
<feature type="transmembrane region" description="Helical" evidence="6">
    <location>
        <begin position="265"/>
        <end position="291"/>
    </location>
</feature>
<comment type="subcellular location">
    <subcellularLocation>
        <location evidence="1">Cell membrane</location>
        <topology evidence="1">Multi-pass membrane protein</topology>
    </subcellularLocation>
</comment>
<comment type="caution">
    <text evidence="8">The sequence shown here is derived from an EMBL/GenBank/DDBJ whole genome shotgun (WGS) entry which is preliminary data.</text>
</comment>
<dbReference type="Gene3D" id="1.20.1250.20">
    <property type="entry name" value="MFS general substrate transporter like domains"/>
    <property type="match status" value="2"/>
</dbReference>